<evidence type="ECO:0000313" key="14">
    <source>
        <dbReference type="EMBL" id="CAL1544738.1"/>
    </source>
</evidence>
<keyword evidence="9" id="KW-0675">Receptor</keyword>
<gene>
    <name evidence="14" type="ORF">GSLYS_00018221001</name>
</gene>
<dbReference type="Pfam" id="PF13676">
    <property type="entry name" value="TIR_2"/>
    <property type="match status" value="1"/>
</dbReference>
<dbReference type="GO" id="GO:0004888">
    <property type="term" value="F:transmembrane signaling receptor activity"/>
    <property type="evidence" value="ECO:0007669"/>
    <property type="project" value="InterPro"/>
</dbReference>
<sequence length="844" mass="94907">MIYCYLSFVLSVPIVVSSLDHREDVLRRGSRDGDLPSNCTQNGSRVNCSSCSLAEVPKDLPANITVLDLSLNRIESLNDTLSGYPLLAELYLRRNMLKRLSVENFRGLQYLRILDLRGNKLTMNNGSVPSSVFAPLMSLTSLKLNGNTPHPWASDLSYPDDALSDLVNVSVLWLDGLTNKTLGPGFKKLAALRTLKLGSSVDGFCFLEKLQGDTFANVPQIEALILRDCSIAGTVMDARVFEPLQNLLLLDVSRNDEMHLGPLEKALVPLRHSGLLSLKMHNVVNPYSPCTKVADSFADSLPRNLTELVASSNSLSVLGDHVLDLLPKSLRCLDLSDNRLTFGAYLKNFSKLTNLETLKLNGGTQSFDLPSYYPPSQQFCSCQDSYHHTEPRENLTFKLPPNLRYVEIEEAGWAYSITEFHIDPENSLETLSLAGNYLPKLVGPLTGLNKLKVLNMSNCDISDISDTFFRDFASLESLILNANIFGSNILKTKSKPIFHWLANLKELDLSFTDILTIDRHVFSGLNGLERLHLQKNGVYYFNVDASHMKNLSFMNFSLTELSKLNMGVTDFLDDISRDHSVTIDFSENPITCDCSNLAFIEWITRTPVTLVNTERYKCIFDDRSEQYTSDFAAVQHRLVRECIPNVALFVSVAAATCLTCVTVAGMLLYRFRWKLRYLYYSAYIYYKGRGGDARGGGEFKYDVFVSYAHQDEEFVARTLSSELTSRGLKLFIHGLDFCAGDYISSNIVNAVNICRRTLVILSKHLLDSTWCRFEMQMANMKSVHTGSPVLVFLVMEPLNKQELGTELLYHIQNNTYIQIPDADIRRDPRLMGLFWTKLASDLKS</sequence>
<dbReference type="GO" id="GO:0002224">
    <property type="term" value="P:toll-like receptor signaling pathway"/>
    <property type="evidence" value="ECO:0007669"/>
    <property type="project" value="InterPro"/>
</dbReference>
<dbReference type="SMART" id="SM00255">
    <property type="entry name" value="TIR"/>
    <property type="match status" value="1"/>
</dbReference>
<evidence type="ECO:0000256" key="7">
    <source>
        <dbReference type="ARBA" id="ARBA00022989"/>
    </source>
</evidence>
<keyword evidence="10" id="KW-0325">Glycoprotein</keyword>
<protein>
    <recommendedName>
        <fullName evidence="13">TIR domain-containing protein</fullName>
    </recommendedName>
</protein>
<feature type="transmembrane region" description="Helical" evidence="11">
    <location>
        <begin position="646"/>
        <end position="669"/>
    </location>
</feature>
<dbReference type="InterPro" id="IPR003591">
    <property type="entry name" value="Leu-rich_rpt_typical-subtyp"/>
</dbReference>
<evidence type="ECO:0000259" key="13">
    <source>
        <dbReference type="PROSITE" id="PS50104"/>
    </source>
</evidence>
<evidence type="ECO:0000256" key="11">
    <source>
        <dbReference type="SAM" id="Phobius"/>
    </source>
</evidence>
<evidence type="ECO:0000256" key="9">
    <source>
        <dbReference type="ARBA" id="ARBA00023170"/>
    </source>
</evidence>
<evidence type="ECO:0000256" key="1">
    <source>
        <dbReference type="ARBA" id="ARBA00004479"/>
    </source>
</evidence>
<dbReference type="InterPro" id="IPR000157">
    <property type="entry name" value="TIR_dom"/>
</dbReference>
<keyword evidence="5 12" id="KW-0732">Signal</keyword>
<dbReference type="PROSITE" id="PS50104">
    <property type="entry name" value="TIR"/>
    <property type="match status" value="1"/>
</dbReference>
<dbReference type="SUPFAM" id="SSF52200">
    <property type="entry name" value="Toll/Interleukin receptor TIR domain"/>
    <property type="match status" value="1"/>
</dbReference>
<dbReference type="Gene3D" id="3.40.50.10140">
    <property type="entry name" value="Toll/interleukin-1 receptor homology (TIR) domain"/>
    <property type="match status" value="1"/>
</dbReference>
<dbReference type="Gene3D" id="3.80.10.10">
    <property type="entry name" value="Ribonuclease Inhibitor"/>
    <property type="match status" value="4"/>
</dbReference>
<keyword evidence="8 11" id="KW-0472">Membrane</keyword>
<evidence type="ECO:0000256" key="2">
    <source>
        <dbReference type="ARBA" id="ARBA00009634"/>
    </source>
</evidence>
<feature type="domain" description="TIR" evidence="13">
    <location>
        <begin position="699"/>
        <end position="842"/>
    </location>
</feature>
<evidence type="ECO:0000256" key="4">
    <source>
        <dbReference type="ARBA" id="ARBA00022692"/>
    </source>
</evidence>
<keyword evidence="7 11" id="KW-1133">Transmembrane helix</keyword>
<dbReference type="PIRSF" id="PIRSF037595">
    <property type="entry name" value="Toll-like_receptor"/>
    <property type="match status" value="1"/>
</dbReference>
<reference evidence="14 15" key="1">
    <citation type="submission" date="2024-04" db="EMBL/GenBank/DDBJ databases">
        <authorList>
            <consortium name="Genoscope - CEA"/>
            <person name="William W."/>
        </authorList>
    </citation>
    <scope>NUCLEOTIDE SEQUENCE [LARGE SCALE GENOMIC DNA]</scope>
</reference>
<evidence type="ECO:0000256" key="10">
    <source>
        <dbReference type="ARBA" id="ARBA00023180"/>
    </source>
</evidence>
<dbReference type="EMBL" id="CAXITT010000640">
    <property type="protein sequence ID" value="CAL1544738.1"/>
    <property type="molecule type" value="Genomic_DNA"/>
</dbReference>
<dbReference type="InterPro" id="IPR001611">
    <property type="entry name" value="Leu-rich_rpt"/>
</dbReference>
<evidence type="ECO:0000256" key="12">
    <source>
        <dbReference type="SAM" id="SignalP"/>
    </source>
</evidence>
<dbReference type="GO" id="GO:0006955">
    <property type="term" value="P:immune response"/>
    <property type="evidence" value="ECO:0007669"/>
    <property type="project" value="InterPro"/>
</dbReference>
<comment type="caution">
    <text evidence="14">The sequence shown here is derived from an EMBL/GenBank/DDBJ whole genome shotgun (WGS) entry which is preliminary data.</text>
</comment>
<keyword evidence="6" id="KW-0677">Repeat</keyword>
<keyword evidence="3" id="KW-0433">Leucine-rich repeat</keyword>
<comment type="similarity">
    <text evidence="2">Belongs to the Toll-like receptor family.</text>
</comment>
<feature type="chain" id="PRO_5043853144" description="TIR domain-containing protein" evidence="12">
    <location>
        <begin position="19"/>
        <end position="844"/>
    </location>
</feature>
<dbReference type="PANTHER" id="PTHR24365">
    <property type="entry name" value="TOLL-LIKE RECEPTOR"/>
    <property type="match status" value="1"/>
</dbReference>
<dbReference type="GO" id="GO:0005886">
    <property type="term" value="C:plasma membrane"/>
    <property type="evidence" value="ECO:0007669"/>
    <property type="project" value="TreeGrafter"/>
</dbReference>
<dbReference type="AlphaFoldDB" id="A0AAV2ICU0"/>
<evidence type="ECO:0000256" key="3">
    <source>
        <dbReference type="ARBA" id="ARBA00022614"/>
    </source>
</evidence>
<feature type="signal peptide" evidence="12">
    <location>
        <begin position="1"/>
        <end position="18"/>
    </location>
</feature>
<dbReference type="InterPro" id="IPR032675">
    <property type="entry name" value="LRR_dom_sf"/>
</dbReference>
<comment type="subcellular location">
    <subcellularLocation>
        <location evidence="1">Membrane</location>
        <topology evidence="1">Single-pass type I membrane protein</topology>
    </subcellularLocation>
</comment>
<dbReference type="SUPFAM" id="SSF52058">
    <property type="entry name" value="L domain-like"/>
    <property type="match status" value="1"/>
</dbReference>
<keyword evidence="4 11" id="KW-0812">Transmembrane</keyword>
<dbReference type="Pfam" id="PF13855">
    <property type="entry name" value="LRR_8"/>
    <property type="match status" value="2"/>
</dbReference>
<dbReference type="InterPro" id="IPR017241">
    <property type="entry name" value="Toll-like_receptor"/>
</dbReference>
<dbReference type="PANTHER" id="PTHR24365:SF541">
    <property type="entry name" value="PROTEIN TOLL-RELATED"/>
    <property type="match status" value="1"/>
</dbReference>
<dbReference type="SMART" id="SM00369">
    <property type="entry name" value="LRR_TYP"/>
    <property type="match status" value="6"/>
</dbReference>
<dbReference type="Proteomes" id="UP001497497">
    <property type="component" value="Unassembled WGS sequence"/>
</dbReference>
<accession>A0AAV2ICU0</accession>
<dbReference type="Pfam" id="PF00560">
    <property type="entry name" value="LRR_1"/>
    <property type="match status" value="1"/>
</dbReference>
<evidence type="ECO:0000256" key="8">
    <source>
        <dbReference type="ARBA" id="ARBA00023136"/>
    </source>
</evidence>
<dbReference type="SUPFAM" id="SSF52047">
    <property type="entry name" value="RNI-like"/>
    <property type="match status" value="1"/>
</dbReference>
<evidence type="ECO:0000313" key="15">
    <source>
        <dbReference type="Proteomes" id="UP001497497"/>
    </source>
</evidence>
<dbReference type="InterPro" id="IPR035897">
    <property type="entry name" value="Toll_tir_struct_dom_sf"/>
</dbReference>
<evidence type="ECO:0000256" key="6">
    <source>
        <dbReference type="ARBA" id="ARBA00022737"/>
    </source>
</evidence>
<name>A0AAV2ICU0_LYMST</name>
<keyword evidence="15" id="KW-1185">Reference proteome</keyword>
<proteinExistence type="inferred from homology"/>
<organism evidence="14 15">
    <name type="scientific">Lymnaea stagnalis</name>
    <name type="common">Great pond snail</name>
    <name type="synonym">Helix stagnalis</name>
    <dbReference type="NCBI Taxonomy" id="6523"/>
    <lineage>
        <taxon>Eukaryota</taxon>
        <taxon>Metazoa</taxon>
        <taxon>Spiralia</taxon>
        <taxon>Lophotrochozoa</taxon>
        <taxon>Mollusca</taxon>
        <taxon>Gastropoda</taxon>
        <taxon>Heterobranchia</taxon>
        <taxon>Euthyneura</taxon>
        <taxon>Panpulmonata</taxon>
        <taxon>Hygrophila</taxon>
        <taxon>Lymnaeoidea</taxon>
        <taxon>Lymnaeidae</taxon>
        <taxon>Lymnaea</taxon>
    </lineage>
</organism>
<evidence type="ECO:0000256" key="5">
    <source>
        <dbReference type="ARBA" id="ARBA00022729"/>
    </source>
</evidence>